<dbReference type="Proteomes" id="UP001054837">
    <property type="component" value="Unassembled WGS sequence"/>
</dbReference>
<organism evidence="2 3">
    <name type="scientific">Caerostris darwini</name>
    <dbReference type="NCBI Taxonomy" id="1538125"/>
    <lineage>
        <taxon>Eukaryota</taxon>
        <taxon>Metazoa</taxon>
        <taxon>Ecdysozoa</taxon>
        <taxon>Arthropoda</taxon>
        <taxon>Chelicerata</taxon>
        <taxon>Arachnida</taxon>
        <taxon>Araneae</taxon>
        <taxon>Araneomorphae</taxon>
        <taxon>Entelegynae</taxon>
        <taxon>Araneoidea</taxon>
        <taxon>Araneidae</taxon>
        <taxon>Caerostris</taxon>
    </lineage>
</organism>
<proteinExistence type="predicted"/>
<sequence length="132" mass="15487">MKQHFEPKSKKKQVSRIDSSKLSTNELNKGSHSYLNAIRNLHEHNDYFLSEIRKNFKSQHQLVRKMYTAKKKLNSKKLMDLKKHGNQDKSSRDIKVHEKSTLDKGKQIKSLARIKTGLKFNELNLKRASQIN</sequence>
<evidence type="ECO:0000313" key="2">
    <source>
        <dbReference type="EMBL" id="GIY44554.1"/>
    </source>
</evidence>
<dbReference type="AlphaFoldDB" id="A0AAV4TEE6"/>
<accession>A0AAV4TEE6</accession>
<gene>
    <name evidence="2" type="ORF">CDAR_53361</name>
</gene>
<evidence type="ECO:0000313" key="3">
    <source>
        <dbReference type="Proteomes" id="UP001054837"/>
    </source>
</evidence>
<feature type="region of interest" description="Disordered" evidence="1">
    <location>
        <begin position="79"/>
        <end position="102"/>
    </location>
</feature>
<feature type="compositionally biased region" description="Polar residues" evidence="1">
    <location>
        <begin position="16"/>
        <end position="30"/>
    </location>
</feature>
<dbReference type="EMBL" id="BPLQ01009543">
    <property type="protein sequence ID" value="GIY44554.1"/>
    <property type="molecule type" value="Genomic_DNA"/>
</dbReference>
<protein>
    <submittedName>
        <fullName evidence="2">Uncharacterized protein</fullName>
    </submittedName>
</protein>
<name>A0AAV4TEE6_9ARAC</name>
<reference evidence="2 3" key="1">
    <citation type="submission" date="2021-06" db="EMBL/GenBank/DDBJ databases">
        <title>Caerostris darwini draft genome.</title>
        <authorList>
            <person name="Kono N."/>
            <person name="Arakawa K."/>
        </authorList>
    </citation>
    <scope>NUCLEOTIDE SEQUENCE [LARGE SCALE GENOMIC DNA]</scope>
</reference>
<evidence type="ECO:0000256" key="1">
    <source>
        <dbReference type="SAM" id="MobiDB-lite"/>
    </source>
</evidence>
<comment type="caution">
    <text evidence="2">The sequence shown here is derived from an EMBL/GenBank/DDBJ whole genome shotgun (WGS) entry which is preliminary data.</text>
</comment>
<keyword evidence="3" id="KW-1185">Reference proteome</keyword>
<feature type="region of interest" description="Disordered" evidence="1">
    <location>
        <begin position="1"/>
        <end position="30"/>
    </location>
</feature>